<dbReference type="PANTHER" id="PTHR11339">
    <property type="entry name" value="EXTRACELLULAR MATRIX GLYCOPROTEIN RELATED"/>
    <property type="match status" value="1"/>
</dbReference>
<keyword evidence="1" id="KW-0677">Repeat</keyword>
<evidence type="ECO:0000313" key="6">
    <source>
        <dbReference type="Proteomes" id="UP000826234"/>
    </source>
</evidence>
<dbReference type="InterPro" id="IPR001846">
    <property type="entry name" value="VWF_type-D"/>
</dbReference>
<protein>
    <recommendedName>
        <fullName evidence="4">VWFD domain-containing protein</fullName>
    </recommendedName>
</protein>
<keyword evidence="6" id="KW-1185">Reference proteome</keyword>
<organism evidence="5 6">
    <name type="scientific">Phrynosoma platyrhinos</name>
    <name type="common">Desert horned lizard</name>
    <dbReference type="NCBI Taxonomy" id="52577"/>
    <lineage>
        <taxon>Eukaryota</taxon>
        <taxon>Metazoa</taxon>
        <taxon>Chordata</taxon>
        <taxon>Craniata</taxon>
        <taxon>Vertebrata</taxon>
        <taxon>Euteleostomi</taxon>
        <taxon>Lepidosauria</taxon>
        <taxon>Squamata</taxon>
        <taxon>Bifurcata</taxon>
        <taxon>Unidentata</taxon>
        <taxon>Episquamata</taxon>
        <taxon>Toxicofera</taxon>
        <taxon>Iguania</taxon>
        <taxon>Phrynosomatidae</taxon>
        <taxon>Phrynosomatinae</taxon>
        <taxon>Phrynosoma</taxon>
    </lineage>
</organism>
<evidence type="ECO:0000313" key="5">
    <source>
        <dbReference type="EMBL" id="KAH0631342.1"/>
    </source>
</evidence>
<keyword evidence="3" id="KW-0325">Glycoprotein</keyword>
<dbReference type="PROSITE" id="PS51233">
    <property type="entry name" value="VWFD"/>
    <property type="match status" value="3"/>
</dbReference>
<evidence type="ECO:0000256" key="3">
    <source>
        <dbReference type="ARBA" id="ARBA00023180"/>
    </source>
</evidence>
<dbReference type="SMART" id="SM00216">
    <property type="entry name" value="VWD"/>
    <property type="match status" value="2"/>
</dbReference>
<gene>
    <name evidence="5" type="ORF">JD844_005631</name>
</gene>
<dbReference type="PANTHER" id="PTHR11339:SF374">
    <property type="entry name" value="ZONADHESIN"/>
    <property type="match status" value="1"/>
</dbReference>
<dbReference type="EMBL" id="JAIPUX010000035">
    <property type="protein sequence ID" value="KAH0631342.1"/>
    <property type="molecule type" value="Genomic_DNA"/>
</dbReference>
<proteinExistence type="predicted"/>
<feature type="domain" description="VWFD" evidence="4">
    <location>
        <begin position="1116"/>
        <end position="1286"/>
    </location>
</feature>
<dbReference type="Gene3D" id="2.10.25.10">
    <property type="entry name" value="Laminin"/>
    <property type="match status" value="2"/>
</dbReference>
<keyword evidence="2" id="KW-1015">Disulfide bond</keyword>
<dbReference type="SMART" id="SM00215">
    <property type="entry name" value="VWC_out"/>
    <property type="match status" value="3"/>
</dbReference>
<dbReference type="InterPro" id="IPR014853">
    <property type="entry name" value="VWF/SSPO/ZAN-like_Cys-rich_dom"/>
</dbReference>
<dbReference type="Pfam" id="PF00094">
    <property type="entry name" value="VWD"/>
    <property type="match status" value="3"/>
</dbReference>
<dbReference type="InterPro" id="IPR001007">
    <property type="entry name" value="VWF_dom"/>
</dbReference>
<evidence type="ECO:0000259" key="4">
    <source>
        <dbReference type="PROSITE" id="PS51233"/>
    </source>
</evidence>
<feature type="domain" description="VWFD" evidence="4">
    <location>
        <begin position="985"/>
        <end position="1060"/>
    </location>
</feature>
<evidence type="ECO:0000256" key="1">
    <source>
        <dbReference type="ARBA" id="ARBA00022737"/>
    </source>
</evidence>
<dbReference type="InterPro" id="IPR025615">
    <property type="entry name" value="TILa_dom"/>
</dbReference>
<dbReference type="Pfam" id="PF08742">
    <property type="entry name" value="C8"/>
    <property type="match status" value="1"/>
</dbReference>
<dbReference type="InterPro" id="IPR050780">
    <property type="entry name" value="Mucin_vWF_Thrombospondin_sf"/>
</dbReference>
<dbReference type="Proteomes" id="UP000826234">
    <property type="component" value="Unassembled WGS sequence"/>
</dbReference>
<dbReference type="InterPro" id="IPR036084">
    <property type="entry name" value="Ser_inhib-like_sf"/>
</dbReference>
<dbReference type="Pfam" id="PF01826">
    <property type="entry name" value="TIL"/>
    <property type="match status" value="2"/>
</dbReference>
<dbReference type="Pfam" id="PF17517">
    <property type="entry name" value="IgGFc_binding"/>
    <property type="match status" value="1"/>
</dbReference>
<reference evidence="5 6" key="1">
    <citation type="journal article" date="2022" name="Gigascience">
        <title>A chromosome-level genome assembly and annotation of the desert horned lizard, Phrynosoma platyrhinos, provides insight into chromosomal rearrangements among reptiles.</title>
        <authorList>
            <person name="Koochekian N."/>
            <person name="Ascanio A."/>
            <person name="Farleigh K."/>
            <person name="Card D.C."/>
            <person name="Schield D.R."/>
            <person name="Castoe T.A."/>
            <person name="Jezkova T."/>
        </authorList>
    </citation>
    <scope>NUCLEOTIDE SEQUENCE [LARGE SCALE GENOMIC DNA]</scope>
    <source>
        <strain evidence="5">NK-2021</strain>
    </source>
</reference>
<dbReference type="Pfam" id="PF12714">
    <property type="entry name" value="TILa"/>
    <property type="match status" value="3"/>
</dbReference>
<sequence length="1286" mass="141655">MKRPTKLYPYFFIVYAFKNMVRLKITITYRIEAKIYTWSCLSNSLGKKFVTAFLSNLNKKQYNPKFELLITGYHPATTVTVTANGHIVQKTFSLTEGQTFPVELPDTLEILGNTFSDKTVWIQADKDISVFSSSHKDYTTGATVVYPIQQLGTLYYVVTPEGNMENTFKEFAVMAHAVPTRVDIELQGTVIFKRNVYHAGNRLTVELQAFQAIQIQSSDDLSGTRIESNEPVAVLSGHSCAMKHAHCDHVVEQLLPVPSWGTTFLVPPLSFQRRYDTAYVTASHPTTVSYQSGPTKFSHQMETGEVIQLNVQPSQPLYILADHGIQVLFFFTGGSRGSRMYDPFLINISPVTSYCKSYHVNGMNQFDNYAIILAKTSESGGITLDKKAIGSIHWKPILGTEYSWAEHRLARTAFSLEHPSTPFGLFLLGVSQRDGYGSVPPCSSYPSCPANSHYEDCVDLCSTSCARNTDLGPCPEYCSAGCQCDDGFLFDGFNCVPAESCGCFVNGSYFKPNETFLLNKCQKSCICTPEQMLTCEVHSCATDETCGFQNGTMSCISNGATYKAGEEIWDDEGCHTLCKCDPSLGKVVCEEDSCKANEKCVAVNGAWGCHAPKHNTCIATGDPHYSTFDGKNYDFMGTCVYQMAGVCSKDPTLIPFLVSVENNNRGNKAVSFTKVVTLEVYNMTISMSQEYPRKVQVNGIFVDPPFSYENKIKVYTSGVHGFIKTKFDLKVSFDWYSYARIILPSTYASAVCGLCGNANQDPSDDFVMKDGTEASDETQFADSWRLKEIPGCSGGCTTDCPVCQETEKQIYKGDQFCGVLVRKDGPFRQCHEIIDPTTYFEDCVFDTCAYRGQHDILCNAITAYVTACLTCPQNSHYELCGNGCPAMCNNDAFSHTCETSCVEGCFCDSGFLFSGDQCVPQAECGCVHQGRYYKKGEEFYHSTSCQEKCQCMDDGTIDCQQFFCGSHEVCTIENGILGCHPLGYGTTIASGNSHYISFDGSSFGFHGSCGYTLAKVCSKDPRVVDFTVSVTNEKLDGNPLILIKTVVVSIHGYTIVLERGVKWKTMAGESIFSRSCTEKCTCSNVSGQLTCEEVSCPLGETCSLRDGVRGCEQREGQCKISPEAQLTSFDGASGNFLSSGIYNLALLCNDSAISWFRVLVSFGKDSDDGLVVGKAIYVFFQDTFVAVKSNNKIWVNGHSVQLPYTKNAVSVSQVQDGSMIDLDSRVQVYLHPSGEVVVKAKENLAEKLCGPCGNFNGDKSDDLKLPSGESEKNTVEILYAWKAMDF</sequence>
<dbReference type="CDD" id="cd19941">
    <property type="entry name" value="TIL"/>
    <property type="match status" value="2"/>
</dbReference>
<accession>A0ABQ7TPG5</accession>
<dbReference type="SMART" id="SM00832">
    <property type="entry name" value="C8"/>
    <property type="match status" value="1"/>
</dbReference>
<dbReference type="InterPro" id="IPR035234">
    <property type="entry name" value="IgGFc-bd_N"/>
</dbReference>
<evidence type="ECO:0000256" key="2">
    <source>
        <dbReference type="ARBA" id="ARBA00023157"/>
    </source>
</evidence>
<comment type="caution">
    <text evidence="5">The sequence shown here is derived from an EMBL/GenBank/DDBJ whole genome shotgun (WGS) entry which is preliminary data.</text>
</comment>
<name>A0ABQ7TPG5_PHRPL</name>
<dbReference type="SUPFAM" id="SSF57567">
    <property type="entry name" value="Serine protease inhibitors"/>
    <property type="match status" value="2"/>
</dbReference>
<dbReference type="InterPro" id="IPR002919">
    <property type="entry name" value="TIL_dom"/>
</dbReference>
<feature type="domain" description="VWFD" evidence="4">
    <location>
        <begin position="615"/>
        <end position="793"/>
    </location>
</feature>